<protein>
    <submittedName>
        <fullName evidence="2">Uncharacterized protein</fullName>
    </submittedName>
</protein>
<organism evidence="2 3">
    <name type="scientific">Catenaria anguillulae PL171</name>
    <dbReference type="NCBI Taxonomy" id="765915"/>
    <lineage>
        <taxon>Eukaryota</taxon>
        <taxon>Fungi</taxon>
        <taxon>Fungi incertae sedis</taxon>
        <taxon>Blastocladiomycota</taxon>
        <taxon>Blastocladiomycetes</taxon>
        <taxon>Blastocladiales</taxon>
        <taxon>Catenariaceae</taxon>
        <taxon>Catenaria</taxon>
    </lineage>
</organism>
<accession>A0A1Y2HU42</accession>
<name>A0A1Y2HU42_9FUNG</name>
<dbReference type="AlphaFoldDB" id="A0A1Y2HU42"/>
<reference evidence="2 3" key="1">
    <citation type="submission" date="2016-07" db="EMBL/GenBank/DDBJ databases">
        <title>Pervasive Adenine N6-methylation of Active Genes in Fungi.</title>
        <authorList>
            <consortium name="DOE Joint Genome Institute"/>
            <person name="Mondo S.J."/>
            <person name="Dannebaum R.O."/>
            <person name="Kuo R.C."/>
            <person name="Labutti K."/>
            <person name="Haridas S."/>
            <person name="Kuo A."/>
            <person name="Salamov A."/>
            <person name="Ahrendt S.R."/>
            <person name="Lipzen A."/>
            <person name="Sullivan W."/>
            <person name="Andreopoulos W.B."/>
            <person name="Clum A."/>
            <person name="Lindquist E."/>
            <person name="Daum C."/>
            <person name="Ramamoorthy G.K."/>
            <person name="Gryganskyi A."/>
            <person name="Culley D."/>
            <person name="Magnuson J.K."/>
            <person name="James T.Y."/>
            <person name="O'Malley M.A."/>
            <person name="Stajich J.E."/>
            <person name="Spatafora J.W."/>
            <person name="Visel A."/>
            <person name="Grigoriev I.V."/>
        </authorList>
    </citation>
    <scope>NUCLEOTIDE SEQUENCE [LARGE SCALE GENOMIC DNA]</scope>
    <source>
        <strain evidence="2 3">PL171</strain>
    </source>
</reference>
<feature type="region of interest" description="Disordered" evidence="1">
    <location>
        <begin position="241"/>
        <end position="264"/>
    </location>
</feature>
<proteinExistence type="predicted"/>
<comment type="caution">
    <text evidence="2">The sequence shown here is derived from an EMBL/GenBank/DDBJ whole genome shotgun (WGS) entry which is preliminary data.</text>
</comment>
<feature type="region of interest" description="Disordered" evidence="1">
    <location>
        <begin position="1"/>
        <end position="39"/>
    </location>
</feature>
<dbReference type="Proteomes" id="UP000193411">
    <property type="component" value="Unassembled WGS sequence"/>
</dbReference>
<evidence type="ECO:0000256" key="1">
    <source>
        <dbReference type="SAM" id="MobiDB-lite"/>
    </source>
</evidence>
<sequence length="264" mass="29359">MPALSARQKQVKAQRAKIMAAPKPEQPMTLEPQPPSKAMPLKRPLALVIESDHELDAAHATDPCPLPRKAVPARFTPRPRFVLTWATVQPPIVGISVGNTPSVRKCARPQSQQQTIYRLAFIPQTHAPSAAPPLPTNTKSARPHRDRLQVARRLVTESEKAELLKVAGAARSAVRAYECQDHGKYQADRGHACRRRLPVRPASLARWSRKQASTDAYQTSRRAGRVKKEFASFLTTGKPIKLKSGGDRSKQSWLLTQDDKLQQM</sequence>
<keyword evidence="3" id="KW-1185">Reference proteome</keyword>
<dbReference type="EMBL" id="MCFL01000010">
    <property type="protein sequence ID" value="ORZ38110.1"/>
    <property type="molecule type" value="Genomic_DNA"/>
</dbReference>
<feature type="region of interest" description="Disordered" evidence="1">
    <location>
        <begin position="127"/>
        <end position="146"/>
    </location>
</feature>
<gene>
    <name evidence="2" type="ORF">BCR44DRAFT_1511397</name>
</gene>
<evidence type="ECO:0000313" key="3">
    <source>
        <dbReference type="Proteomes" id="UP000193411"/>
    </source>
</evidence>
<evidence type="ECO:0000313" key="2">
    <source>
        <dbReference type="EMBL" id="ORZ38110.1"/>
    </source>
</evidence>